<name>W6Y0X0_COCC2</name>
<evidence type="ECO:0000256" key="1">
    <source>
        <dbReference type="SAM" id="Phobius"/>
    </source>
</evidence>
<keyword evidence="1" id="KW-0812">Transmembrane</keyword>
<evidence type="ECO:0000313" key="3">
    <source>
        <dbReference type="Proteomes" id="UP000053841"/>
    </source>
</evidence>
<sequence length="160" mass="18095">MVGFRYNALTTIGQNTHQLLVRLEWLTKLEVDICLETPLDIRDHGRVVVTIVPWPRCYTTVVVVENPLQTLDVVLRQLAELFLVATVPIKLALVVAVLPSFELFVVLLLHLGLSSLGRNVDNLGLLIFLHNTCNSFGRFVFHFLILVRIALDQLRRGSDL</sequence>
<dbReference type="RefSeq" id="XP_007712360.1">
    <property type="nucleotide sequence ID" value="XM_007714170.1"/>
</dbReference>
<evidence type="ECO:0000313" key="2">
    <source>
        <dbReference type="EMBL" id="EUC33377.1"/>
    </source>
</evidence>
<dbReference type="HOGENOM" id="CLU_1651857_0_0_1"/>
<organism evidence="2 3">
    <name type="scientific">Cochliobolus carbonum (strain 26-R-13)</name>
    <name type="common">Maize leaf spot fungus</name>
    <name type="synonym">Bipolaris zeicola</name>
    <dbReference type="NCBI Taxonomy" id="930089"/>
    <lineage>
        <taxon>Eukaryota</taxon>
        <taxon>Fungi</taxon>
        <taxon>Dikarya</taxon>
        <taxon>Ascomycota</taxon>
        <taxon>Pezizomycotina</taxon>
        <taxon>Dothideomycetes</taxon>
        <taxon>Pleosporomycetidae</taxon>
        <taxon>Pleosporales</taxon>
        <taxon>Pleosporineae</taxon>
        <taxon>Pleosporaceae</taxon>
        <taxon>Bipolaris</taxon>
    </lineage>
</organism>
<dbReference type="KEGG" id="bze:COCCADRAFT_96246"/>
<feature type="transmembrane region" description="Helical" evidence="1">
    <location>
        <begin position="91"/>
        <end position="113"/>
    </location>
</feature>
<reference evidence="2 3" key="1">
    <citation type="journal article" date="2013" name="PLoS Genet.">
        <title>Comparative genome structure, secondary metabolite, and effector coding capacity across Cochliobolus pathogens.</title>
        <authorList>
            <person name="Condon B.J."/>
            <person name="Leng Y."/>
            <person name="Wu D."/>
            <person name="Bushley K.E."/>
            <person name="Ohm R.A."/>
            <person name="Otillar R."/>
            <person name="Martin J."/>
            <person name="Schackwitz W."/>
            <person name="Grimwood J."/>
            <person name="MohdZainudin N."/>
            <person name="Xue C."/>
            <person name="Wang R."/>
            <person name="Manning V.A."/>
            <person name="Dhillon B."/>
            <person name="Tu Z.J."/>
            <person name="Steffenson B.J."/>
            <person name="Salamov A."/>
            <person name="Sun H."/>
            <person name="Lowry S."/>
            <person name="LaButti K."/>
            <person name="Han J."/>
            <person name="Copeland A."/>
            <person name="Lindquist E."/>
            <person name="Barry K."/>
            <person name="Schmutz J."/>
            <person name="Baker S.E."/>
            <person name="Ciuffetti L.M."/>
            <person name="Grigoriev I.V."/>
            <person name="Zhong S."/>
            <person name="Turgeon B.G."/>
        </authorList>
    </citation>
    <scope>NUCLEOTIDE SEQUENCE [LARGE SCALE GENOMIC DNA]</scope>
    <source>
        <strain evidence="2 3">26-R-13</strain>
    </source>
</reference>
<dbReference type="OrthoDB" id="10684184at2759"/>
<keyword evidence="1" id="KW-0472">Membrane</keyword>
<keyword evidence="1" id="KW-1133">Transmembrane helix</keyword>
<dbReference type="AlphaFoldDB" id="W6Y0X0"/>
<accession>W6Y0X0</accession>
<dbReference type="EMBL" id="KI964612">
    <property type="protein sequence ID" value="EUC33377.1"/>
    <property type="molecule type" value="Genomic_DNA"/>
</dbReference>
<dbReference type="GeneID" id="19154113"/>
<gene>
    <name evidence="2" type="ORF">COCCADRAFT_96246</name>
</gene>
<proteinExistence type="predicted"/>
<protein>
    <submittedName>
        <fullName evidence="2">Uncharacterized protein</fullName>
    </submittedName>
</protein>
<dbReference type="Proteomes" id="UP000053841">
    <property type="component" value="Unassembled WGS sequence"/>
</dbReference>
<feature type="transmembrane region" description="Helical" evidence="1">
    <location>
        <begin position="125"/>
        <end position="151"/>
    </location>
</feature>
<keyword evidence="3" id="KW-1185">Reference proteome</keyword>